<dbReference type="Pfam" id="PF13784">
    <property type="entry name" value="Fic_N"/>
    <property type="match status" value="1"/>
</dbReference>
<feature type="binding site" evidence="1">
    <location>
        <begin position="223"/>
        <end position="229"/>
    </location>
    <ligand>
        <name>ATP</name>
        <dbReference type="ChEBI" id="CHEBI:30616"/>
    </ligand>
</feature>
<dbReference type="Pfam" id="PF02661">
    <property type="entry name" value="Fic"/>
    <property type="match status" value="1"/>
</dbReference>
<dbReference type="Proteomes" id="UP000036334">
    <property type="component" value="Unassembled WGS sequence"/>
</dbReference>
<comment type="caution">
    <text evidence="5">The sequence shown here is derived from an EMBL/GenBank/DDBJ whole genome shotgun (WGS) entry which is preliminary data.</text>
</comment>
<keyword evidence="1" id="KW-0067">ATP-binding</keyword>
<dbReference type="STRING" id="1202450.B586_03210"/>
<dbReference type="InterPro" id="IPR036597">
    <property type="entry name" value="Fido-like_dom_sf"/>
</dbReference>
<dbReference type="GO" id="GO:0005524">
    <property type="term" value="F:ATP binding"/>
    <property type="evidence" value="ECO:0007669"/>
    <property type="project" value="UniProtKB-KW"/>
</dbReference>
<feature type="binding site" evidence="1">
    <location>
        <position position="84"/>
    </location>
    <ligand>
        <name>ATP</name>
        <dbReference type="ChEBI" id="CHEBI:30616"/>
    </ligand>
</feature>
<dbReference type="InterPro" id="IPR026287">
    <property type="entry name" value="SoFic-like"/>
</dbReference>
<gene>
    <name evidence="5" type="ORF">ABH38_13220</name>
</gene>
<dbReference type="SUPFAM" id="SSF46785">
    <property type="entry name" value="Winged helix' DNA-binding domain"/>
    <property type="match status" value="1"/>
</dbReference>
<dbReference type="InterPro" id="IPR003812">
    <property type="entry name" value="Fido"/>
</dbReference>
<evidence type="ECO:0000313" key="6">
    <source>
        <dbReference type="Proteomes" id="UP000036334"/>
    </source>
</evidence>
<feature type="binding site" evidence="3">
    <location>
        <begin position="260"/>
        <end position="261"/>
    </location>
    <ligand>
        <name>ATP</name>
        <dbReference type="ChEBI" id="CHEBI:30616"/>
    </ligand>
</feature>
<proteinExistence type="predicted"/>
<feature type="active site" evidence="2">
    <location>
        <position position="218"/>
    </location>
</feature>
<dbReference type="PANTHER" id="PTHR13504">
    <property type="entry name" value="FIDO DOMAIN-CONTAINING PROTEIN DDB_G0283145"/>
    <property type="match status" value="1"/>
</dbReference>
<keyword evidence="1" id="KW-0547">Nucleotide-binding</keyword>
<dbReference type="PATRIC" id="fig|29311.18.peg.4247"/>
<feature type="binding site" evidence="3">
    <location>
        <begin position="222"/>
        <end position="229"/>
    </location>
    <ligand>
        <name>ATP</name>
        <dbReference type="ChEBI" id="CHEBI:30616"/>
    </ligand>
</feature>
<dbReference type="Gene3D" id="1.10.10.10">
    <property type="entry name" value="Winged helix-like DNA-binding domain superfamily/Winged helix DNA-binding domain"/>
    <property type="match status" value="1"/>
</dbReference>
<dbReference type="PIRSF" id="PIRSF038925">
    <property type="entry name" value="AMP-prot_trans"/>
    <property type="match status" value="1"/>
</dbReference>
<dbReference type="EMBL" id="LDPR01000010">
    <property type="protein sequence ID" value="KLO36213.1"/>
    <property type="molecule type" value="Genomic_DNA"/>
</dbReference>
<evidence type="ECO:0000256" key="2">
    <source>
        <dbReference type="PIRSR" id="PIRSR640198-1"/>
    </source>
</evidence>
<dbReference type="PROSITE" id="PS51459">
    <property type="entry name" value="FIDO"/>
    <property type="match status" value="1"/>
</dbReference>
<reference evidence="5 6" key="1">
    <citation type="submission" date="2015-05" db="EMBL/GenBank/DDBJ databases">
        <title>Genome sequence of Mycobacterium haemophilum.</title>
        <authorList>
            <person name="Greninger A.L."/>
            <person name="Cunningham G."/>
            <person name="Miller S."/>
        </authorList>
    </citation>
    <scope>NUCLEOTIDE SEQUENCE [LARGE SCALE GENOMIC DNA]</scope>
    <source>
        <strain evidence="6">UC1</strain>
    </source>
</reference>
<dbReference type="PANTHER" id="PTHR13504:SF38">
    <property type="entry name" value="FIDO DOMAIN-CONTAINING PROTEIN"/>
    <property type="match status" value="1"/>
</dbReference>
<evidence type="ECO:0000259" key="4">
    <source>
        <dbReference type="PROSITE" id="PS51459"/>
    </source>
</evidence>
<dbReference type="SUPFAM" id="SSF140931">
    <property type="entry name" value="Fic-like"/>
    <property type="match status" value="1"/>
</dbReference>
<feature type="binding site" evidence="1">
    <location>
        <position position="218"/>
    </location>
    <ligand>
        <name>ATP</name>
        <dbReference type="ChEBI" id="CHEBI:30616"/>
    </ligand>
</feature>
<feature type="binding site" evidence="1">
    <location>
        <position position="260"/>
    </location>
    <ligand>
        <name>ATP</name>
        <dbReference type="ChEBI" id="CHEBI:30616"/>
    </ligand>
</feature>
<protein>
    <recommendedName>
        <fullName evidence="4">Fido domain-containing protein</fullName>
    </recommendedName>
</protein>
<dbReference type="InterPro" id="IPR036390">
    <property type="entry name" value="WH_DNA-bd_sf"/>
</dbReference>
<dbReference type="Gene3D" id="1.10.3290.10">
    <property type="entry name" value="Fido-like domain"/>
    <property type="match status" value="1"/>
</dbReference>
<evidence type="ECO:0000256" key="1">
    <source>
        <dbReference type="PIRSR" id="PIRSR038925-1"/>
    </source>
</evidence>
<evidence type="ECO:0000313" key="5">
    <source>
        <dbReference type="EMBL" id="KLO36213.1"/>
    </source>
</evidence>
<dbReference type="InterPro" id="IPR025758">
    <property type="entry name" value="Fic/DOC_N"/>
</dbReference>
<sequence>MDPTRFVAPEWGRAVSTGGPAAYYAFVPMPVPDELTLAPGTIMLLSEADSALGRLAGAGRLLPDPHLLVNAYITREAVASSRIEGTQASVTEVFDAAVTGVTARADVQEVRNYIRALRHGLDRLDDGFPLSLRLIREMHEILLTGVRGQERTPGEFRQTQNWISSPDNQPKTARFVPPTIENMWKSLDNWEKYLHIDQPKLPLLVRCALLHFQFETIHPFLDGNGRIGRLFIILYLVKLERLPTPLLYISSYFDQRKEEYYDRLQFVRERGEIKEWLDFFLLGIAGQAADAVTRAEELADLRESYRLKLQGSRSRAIEVADLLFANPIMTVRAVQKRLGVSQPGATNLLRTLTTEGIVREVGEGPGTRHRWFADAVLGVLDP</sequence>
<organism evidence="5 6">
    <name type="scientific">Mycobacterium haemophilum</name>
    <dbReference type="NCBI Taxonomy" id="29311"/>
    <lineage>
        <taxon>Bacteria</taxon>
        <taxon>Bacillati</taxon>
        <taxon>Actinomycetota</taxon>
        <taxon>Actinomycetes</taxon>
        <taxon>Mycobacteriales</taxon>
        <taxon>Mycobacteriaceae</taxon>
        <taxon>Mycobacterium</taxon>
    </lineage>
</organism>
<feature type="domain" description="Fido" evidence="4">
    <location>
        <begin position="130"/>
        <end position="282"/>
    </location>
</feature>
<name>A0A0I9V4X6_9MYCO</name>
<dbReference type="InterPro" id="IPR040198">
    <property type="entry name" value="Fido_containing"/>
</dbReference>
<keyword evidence="6" id="KW-1185">Reference proteome</keyword>
<dbReference type="InterPro" id="IPR036388">
    <property type="entry name" value="WH-like_DNA-bd_sf"/>
</dbReference>
<dbReference type="AlphaFoldDB" id="A0A0I9V4X6"/>
<evidence type="ECO:0000256" key="3">
    <source>
        <dbReference type="PIRSR" id="PIRSR640198-2"/>
    </source>
</evidence>
<accession>A0A0I9V4X6</accession>